<dbReference type="GeneID" id="69479311"/>
<sequence length="272" mass="30727">MEKKKNLLIALLLIWVAPSFAAKVDTLLIKSPSMNKEVQVVVVTPDAASGKKAVACPTIYLLHGYGGNAKTWIGIKPNLPQIADEKGIIFVCPDGKTSWYWDSPVNPSFRYETFISSELVKYIDEHYKTIADRKGRAITGLSMGGHGAMWNAIRHKDTFGASGSTSGGMDIRPFPKNWDMAKQLGEYESNKEVWDNHTVINQIDKIENGDLAIIVDCGEDDFFLNVNKDLHNRLLERKIDHDFITRPGAHNGQYWNNSIDYQILFFDKFFKK</sequence>
<dbReference type="Proteomes" id="UP000438288">
    <property type="component" value="Unassembled WGS sequence"/>
</dbReference>
<feature type="chain" id="PRO_5036008190" evidence="1">
    <location>
        <begin position="22"/>
        <end position="272"/>
    </location>
</feature>
<dbReference type="AlphaFoldDB" id="A0A174HKM8"/>
<protein>
    <submittedName>
        <fullName evidence="3">Esterase family protein</fullName>
    </submittedName>
</protein>
<dbReference type="InterPro" id="IPR050583">
    <property type="entry name" value="Mycobacterial_A85_antigen"/>
</dbReference>
<comment type="caution">
    <text evidence="3">The sequence shown here is derived from an EMBL/GenBank/DDBJ whole genome shotgun (WGS) entry which is preliminary data.</text>
</comment>
<evidence type="ECO:0000313" key="4">
    <source>
        <dbReference type="Proteomes" id="UP000285503"/>
    </source>
</evidence>
<organism evidence="3 4">
    <name type="scientific">Bacteroides xylanisolvens</name>
    <dbReference type="NCBI Taxonomy" id="371601"/>
    <lineage>
        <taxon>Bacteria</taxon>
        <taxon>Pseudomonadati</taxon>
        <taxon>Bacteroidota</taxon>
        <taxon>Bacteroidia</taxon>
        <taxon>Bacteroidales</taxon>
        <taxon>Bacteroidaceae</taxon>
        <taxon>Bacteroides</taxon>
    </lineage>
</organism>
<accession>A0A174HKM8</accession>
<dbReference type="SUPFAM" id="SSF53474">
    <property type="entry name" value="alpha/beta-Hydrolases"/>
    <property type="match status" value="1"/>
</dbReference>
<evidence type="ECO:0000256" key="1">
    <source>
        <dbReference type="SAM" id="SignalP"/>
    </source>
</evidence>
<dbReference type="Pfam" id="PF00756">
    <property type="entry name" value="Esterase"/>
    <property type="match status" value="1"/>
</dbReference>
<dbReference type="RefSeq" id="WP_004316012.1">
    <property type="nucleotide sequence ID" value="NZ_CABKPA010000034.1"/>
</dbReference>
<gene>
    <name evidence="3" type="ORF">DW075_09745</name>
    <name evidence="2" type="ORF">GAZ43_21895</name>
</gene>
<feature type="signal peptide" evidence="1">
    <location>
        <begin position="1"/>
        <end position="21"/>
    </location>
</feature>
<dbReference type="PANTHER" id="PTHR48098:SF1">
    <property type="entry name" value="DIACYLGLYCEROL ACYLTRANSFERASE_MYCOLYLTRANSFERASE AG85A"/>
    <property type="match status" value="1"/>
</dbReference>
<reference evidence="2 5" key="2">
    <citation type="journal article" date="2019" name="Nat. Med.">
        <title>A library of human gut bacterial isolates paired with longitudinal multiomics data enables mechanistic microbiome research.</title>
        <authorList>
            <person name="Poyet M."/>
            <person name="Groussin M."/>
            <person name="Gibbons S.M."/>
            <person name="Avila-Pacheco J."/>
            <person name="Jiang X."/>
            <person name="Kearney S.M."/>
            <person name="Perrotta A.R."/>
            <person name="Berdy B."/>
            <person name="Zhao S."/>
            <person name="Lieberman T.D."/>
            <person name="Swanson P.K."/>
            <person name="Smith M."/>
            <person name="Roesemann S."/>
            <person name="Alexander J.E."/>
            <person name="Rich S.A."/>
            <person name="Livny J."/>
            <person name="Vlamakis H."/>
            <person name="Clish C."/>
            <person name="Bullock K."/>
            <person name="Deik A."/>
            <person name="Scott J."/>
            <person name="Pierce K.A."/>
            <person name="Xavier R.J."/>
            <person name="Alm E.J."/>
        </authorList>
    </citation>
    <scope>NUCLEOTIDE SEQUENCE [LARGE SCALE GENOMIC DNA]</scope>
    <source>
        <strain evidence="2 5">BIOML-A16</strain>
    </source>
</reference>
<dbReference type="InterPro" id="IPR029058">
    <property type="entry name" value="AB_hydrolase_fold"/>
</dbReference>
<dbReference type="EMBL" id="QRNE01000044">
    <property type="protein sequence ID" value="RHK27686.1"/>
    <property type="molecule type" value="Genomic_DNA"/>
</dbReference>
<dbReference type="EMBL" id="WDCP01000077">
    <property type="protein sequence ID" value="KAB6336625.1"/>
    <property type="molecule type" value="Genomic_DNA"/>
</dbReference>
<proteinExistence type="predicted"/>
<evidence type="ECO:0000313" key="3">
    <source>
        <dbReference type="EMBL" id="RHK27686.1"/>
    </source>
</evidence>
<dbReference type="Proteomes" id="UP000285503">
    <property type="component" value="Unassembled WGS sequence"/>
</dbReference>
<evidence type="ECO:0000313" key="5">
    <source>
        <dbReference type="Proteomes" id="UP000438288"/>
    </source>
</evidence>
<name>A0A174HKM8_9BACE</name>
<evidence type="ECO:0000313" key="2">
    <source>
        <dbReference type="EMBL" id="KAB6336625.1"/>
    </source>
</evidence>
<reference evidence="3 4" key="1">
    <citation type="submission" date="2018-08" db="EMBL/GenBank/DDBJ databases">
        <title>A genome reference for cultivated species of the human gut microbiota.</title>
        <authorList>
            <person name="Zou Y."/>
            <person name="Xue W."/>
            <person name="Luo G."/>
        </authorList>
    </citation>
    <scope>NUCLEOTIDE SEQUENCE [LARGE SCALE GENOMIC DNA]</scope>
    <source>
        <strain evidence="3 4">AF46-11NS</strain>
    </source>
</reference>
<dbReference type="Gene3D" id="3.40.50.1820">
    <property type="entry name" value="alpha/beta hydrolase"/>
    <property type="match status" value="1"/>
</dbReference>
<keyword evidence="1" id="KW-0732">Signal</keyword>
<dbReference type="InterPro" id="IPR000801">
    <property type="entry name" value="Esterase-like"/>
</dbReference>
<dbReference type="PANTHER" id="PTHR48098">
    <property type="entry name" value="ENTEROCHELIN ESTERASE-RELATED"/>
    <property type="match status" value="1"/>
</dbReference>
<dbReference type="GO" id="GO:0016747">
    <property type="term" value="F:acyltransferase activity, transferring groups other than amino-acyl groups"/>
    <property type="evidence" value="ECO:0007669"/>
    <property type="project" value="TreeGrafter"/>
</dbReference>